<dbReference type="OrthoDB" id="9795347at2"/>
<dbReference type="InterPro" id="IPR016192">
    <property type="entry name" value="APOBEC/CMP_deaminase_Zn-bd"/>
</dbReference>
<dbReference type="PROSITE" id="PS00903">
    <property type="entry name" value="CYT_DCMP_DEAMINASES_1"/>
    <property type="match status" value="1"/>
</dbReference>
<keyword evidence="4" id="KW-0862">Zinc</keyword>
<organism evidence="6 7">
    <name type="scientific">Wenzhouxiangella sediminis</name>
    <dbReference type="NCBI Taxonomy" id="1792836"/>
    <lineage>
        <taxon>Bacteria</taxon>
        <taxon>Pseudomonadati</taxon>
        <taxon>Pseudomonadota</taxon>
        <taxon>Gammaproteobacteria</taxon>
        <taxon>Chromatiales</taxon>
        <taxon>Wenzhouxiangellaceae</taxon>
        <taxon>Wenzhouxiangella</taxon>
    </lineage>
</organism>
<dbReference type="SUPFAM" id="SSF53927">
    <property type="entry name" value="Cytidine deaminase-like"/>
    <property type="match status" value="1"/>
</dbReference>
<dbReference type="InterPro" id="IPR016193">
    <property type="entry name" value="Cytidine_deaminase-like"/>
</dbReference>
<name>A0A3E1KBX2_9GAMM</name>
<keyword evidence="7" id="KW-1185">Reference proteome</keyword>
<accession>A0A3E1KBX2</accession>
<dbReference type="CDD" id="cd01283">
    <property type="entry name" value="cytidine_deaminase"/>
    <property type="match status" value="1"/>
</dbReference>
<dbReference type="Proteomes" id="UP000260351">
    <property type="component" value="Unassembled WGS sequence"/>
</dbReference>
<sequence>MKNIDEDLLAELKRLRGNAYAPYSDHPVAAVVESGTGRHFGGANVEVAHFKSTCAEASAISAMANAGDRDIRLVYVLGPGGRPCPPCGDCRQRIREFASPETWVALIDDEGRVQKTYTIGELLPDSFGPDHIPG</sequence>
<dbReference type="PANTHER" id="PTHR11644">
    <property type="entry name" value="CYTIDINE DEAMINASE"/>
    <property type="match status" value="1"/>
</dbReference>
<evidence type="ECO:0000313" key="6">
    <source>
        <dbReference type="EMBL" id="RFF31555.1"/>
    </source>
</evidence>
<dbReference type="GO" id="GO:0072527">
    <property type="term" value="P:pyrimidine-containing compound metabolic process"/>
    <property type="evidence" value="ECO:0007669"/>
    <property type="project" value="UniProtKB-ARBA"/>
</dbReference>
<evidence type="ECO:0000256" key="2">
    <source>
        <dbReference type="ARBA" id="ARBA00022723"/>
    </source>
</evidence>
<dbReference type="Gene3D" id="3.40.140.10">
    <property type="entry name" value="Cytidine Deaminase, domain 2"/>
    <property type="match status" value="1"/>
</dbReference>
<gene>
    <name evidence="6" type="ORF">DZC52_04130</name>
</gene>
<evidence type="ECO:0000256" key="1">
    <source>
        <dbReference type="ARBA" id="ARBA00006576"/>
    </source>
</evidence>
<dbReference type="InterPro" id="IPR002125">
    <property type="entry name" value="CMP_dCMP_dom"/>
</dbReference>
<dbReference type="GO" id="GO:0008270">
    <property type="term" value="F:zinc ion binding"/>
    <property type="evidence" value="ECO:0007669"/>
    <property type="project" value="InterPro"/>
</dbReference>
<dbReference type="InterPro" id="IPR050202">
    <property type="entry name" value="Cyt/Deoxycyt_deaminase"/>
</dbReference>
<dbReference type="GO" id="GO:0042802">
    <property type="term" value="F:identical protein binding"/>
    <property type="evidence" value="ECO:0007669"/>
    <property type="project" value="UniProtKB-ARBA"/>
</dbReference>
<dbReference type="GO" id="GO:0004126">
    <property type="term" value="F:cytidine deaminase activity"/>
    <property type="evidence" value="ECO:0007669"/>
    <property type="project" value="UniProtKB-EC"/>
</dbReference>
<dbReference type="RefSeq" id="WP_116649861.1">
    <property type="nucleotide sequence ID" value="NZ_QUZK01000018.1"/>
</dbReference>
<dbReference type="PROSITE" id="PS51747">
    <property type="entry name" value="CYT_DCMP_DEAMINASES_2"/>
    <property type="match status" value="1"/>
</dbReference>
<comment type="similarity">
    <text evidence="1">Belongs to the cytidine and deoxycytidylate deaminase family.</text>
</comment>
<dbReference type="GO" id="GO:0055086">
    <property type="term" value="P:nucleobase-containing small molecule metabolic process"/>
    <property type="evidence" value="ECO:0007669"/>
    <property type="project" value="UniProtKB-ARBA"/>
</dbReference>
<comment type="caution">
    <text evidence="6">The sequence shown here is derived from an EMBL/GenBank/DDBJ whole genome shotgun (WGS) entry which is preliminary data.</text>
</comment>
<evidence type="ECO:0000256" key="4">
    <source>
        <dbReference type="ARBA" id="ARBA00022833"/>
    </source>
</evidence>
<keyword evidence="3 6" id="KW-0378">Hydrolase</keyword>
<reference evidence="6 7" key="1">
    <citation type="submission" date="2018-08" db="EMBL/GenBank/DDBJ databases">
        <title>Wenzhouxiangella salilacus sp. nov., a novel bacterium isolated from a saline lake in Xinjiang Province, China.</title>
        <authorList>
            <person name="Han S."/>
        </authorList>
    </citation>
    <scope>NUCLEOTIDE SEQUENCE [LARGE SCALE GENOMIC DNA]</scope>
    <source>
        <strain evidence="6 7">XDB06</strain>
    </source>
</reference>
<dbReference type="PANTHER" id="PTHR11644:SF2">
    <property type="entry name" value="CYTIDINE DEAMINASE"/>
    <property type="match status" value="1"/>
</dbReference>
<evidence type="ECO:0000256" key="3">
    <source>
        <dbReference type="ARBA" id="ARBA00022801"/>
    </source>
</evidence>
<proteinExistence type="inferred from homology"/>
<dbReference type="EC" id="3.5.4.5" evidence="6"/>
<keyword evidence="2" id="KW-0479">Metal-binding</keyword>
<dbReference type="Pfam" id="PF00383">
    <property type="entry name" value="dCMP_cyt_deam_1"/>
    <property type="match status" value="1"/>
</dbReference>
<feature type="domain" description="CMP/dCMP-type deaminase" evidence="5">
    <location>
        <begin position="3"/>
        <end position="130"/>
    </location>
</feature>
<dbReference type="GO" id="GO:0005829">
    <property type="term" value="C:cytosol"/>
    <property type="evidence" value="ECO:0007669"/>
    <property type="project" value="TreeGrafter"/>
</dbReference>
<dbReference type="AlphaFoldDB" id="A0A3E1KBX2"/>
<evidence type="ECO:0000313" key="7">
    <source>
        <dbReference type="Proteomes" id="UP000260351"/>
    </source>
</evidence>
<dbReference type="NCBIfam" id="NF004064">
    <property type="entry name" value="PRK05578.1"/>
    <property type="match status" value="1"/>
</dbReference>
<dbReference type="EMBL" id="QUZK01000018">
    <property type="protein sequence ID" value="RFF31555.1"/>
    <property type="molecule type" value="Genomic_DNA"/>
</dbReference>
<evidence type="ECO:0000259" key="5">
    <source>
        <dbReference type="PROSITE" id="PS51747"/>
    </source>
</evidence>
<protein>
    <submittedName>
        <fullName evidence="6">Cytidine deaminase</fullName>
        <ecNumber evidence="6">3.5.4.5</ecNumber>
    </submittedName>
</protein>